<reference evidence="2" key="1">
    <citation type="submission" date="2017-04" db="EMBL/GenBank/DDBJ databases">
        <authorList>
            <person name="Varghese N."/>
            <person name="Submissions S."/>
        </authorList>
    </citation>
    <scope>NUCLEOTIDE SEQUENCE [LARGE SCALE GENOMIC DNA]</scope>
    <source>
        <strain evidence="2">Dd16</strain>
    </source>
</reference>
<dbReference type="RefSeq" id="WP_172840853.1">
    <property type="nucleotide sequence ID" value="NZ_LT840185.1"/>
</dbReference>
<keyword evidence="2" id="KW-1185">Reference proteome</keyword>
<dbReference type="STRING" id="941907.SAMN06295910_1727"/>
<gene>
    <name evidence="1" type="ORF">SAMN06295910_1727</name>
</gene>
<proteinExistence type="predicted"/>
<evidence type="ECO:0000313" key="1">
    <source>
        <dbReference type="EMBL" id="SMF69432.1"/>
    </source>
</evidence>
<dbReference type="AlphaFoldDB" id="A0A1X7GI75"/>
<name>A0A1X7GI75_9SPHN</name>
<sequence>MIAALLGWMIAATGPEGLYLLSKPETASAIELRADGRFRWMFTQGALDLDAVGRWRADGDRIVLDSDPKPIPPRFEIEGRAPGESGIIAVRVVHTDGEPIDGVDVAIRYASGDPDIGYTNDGGVARFTPEAGRTPTGIAVTIGMFGLAPREFAEVPVAGEVITIRLHPNDLGTETFEALPVQRSGDALELEWRGETLRYARDAEETGE</sequence>
<dbReference type="Proteomes" id="UP000192934">
    <property type="component" value="Chromosome I"/>
</dbReference>
<organism evidence="1 2">
    <name type="scientific">Allosphingosinicella indica</name>
    <dbReference type="NCBI Taxonomy" id="941907"/>
    <lineage>
        <taxon>Bacteria</taxon>
        <taxon>Pseudomonadati</taxon>
        <taxon>Pseudomonadota</taxon>
        <taxon>Alphaproteobacteria</taxon>
        <taxon>Sphingomonadales</taxon>
        <taxon>Sphingomonadaceae</taxon>
        <taxon>Allosphingosinicella</taxon>
    </lineage>
</organism>
<accession>A0A1X7GI75</accession>
<dbReference type="EMBL" id="LT840185">
    <property type="protein sequence ID" value="SMF69432.1"/>
    <property type="molecule type" value="Genomic_DNA"/>
</dbReference>
<evidence type="ECO:0000313" key="2">
    <source>
        <dbReference type="Proteomes" id="UP000192934"/>
    </source>
</evidence>
<protein>
    <submittedName>
        <fullName evidence="1">Uncharacterized protein</fullName>
    </submittedName>
</protein>